<proteinExistence type="predicted"/>
<evidence type="ECO:0000313" key="1">
    <source>
        <dbReference type="EMBL" id="CAB5212357.1"/>
    </source>
</evidence>
<sequence length="265" mass="27514">MQRYKGNVRSATAPVTSLGGASGIWTPTEAMQAKQASAWPSAGTGGSIALNGSSQYLTAASAQSPPTLGTAIFTIEAFVKFAALPANGSFANICNQGNGTDFRFFLNGSATAGQGFLTAWQGASTKWQTVASGIVIDTWYHICVMRSSSTVLDIYVNGTKLSKTTDTTTLVTYTATGMYVGGESGNYRVNGNITNFRYVNGTAVYNVNGFTPPTSPLTNITNTKLLLLANDSGTFTNDSSTANSGGPYTVTNVGGATFSVTTPFA</sequence>
<dbReference type="Gene3D" id="2.60.120.200">
    <property type="match status" value="1"/>
</dbReference>
<dbReference type="InterPro" id="IPR013320">
    <property type="entry name" value="ConA-like_dom_sf"/>
</dbReference>
<dbReference type="SUPFAM" id="SSF49899">
    <property type="entry name" value="Concanavalin A-like lectins/glucanases"/>
    <property type="match status" value="1"/>
</dbReference>
<dbReference type="EMBL" id="LR798234">
    <property type="protein sequence ID" value="CAB5212357.1"/>
    <property type="molecule type" value="Genomic_DNA"/>
</dbReference>
<dbReference type="Pfam" id="PF13385">
    <property type="entry name" value="Laminin_G_3"/>
    <property type="match status" value="1"/>
</dbReference>
<name>A0A6J7WFD7_9CAUD</name>
<gene>
    <name evidence="1" type="ORF">UFOVP189_4</name>
</gene>
<reference evidence="1" key="1">
    <citation type="submission" date="2020-05" db="EMBL/GenBank/DDBJ databases">
        <authorList>
            <person name="Chiriac C."/>
            <person name="Salcher M."/>
            <person name="Ghai R."/>
            <person name="Kavagutti S V."/>
        </authorList>
    </citation>
    <scope>NUCLEOTIDE SEQUENCE</scope>
</reference>
<organism evidence="1">
    <name type="scientific">uncultured Caudovirales phage</name>
    <dbReference type="NCBI Taxonomy" id="2100421"/>
    <lineage>
        <taxon>Viruses</taxon>
        <taxon>Duplodnaviria</taxon>
        <taxon>Heunggongvirae</taxon>
        <taxon>Uroviricota</taxon>
        <taxon>Caudoviricetes</taxon>
        <taxon>Peduoviridae</taxon>
        <taxon>Maltschvirus</taxon>
        <taxon>Maltschvirus maltsch</taxon>
    </lineage>
</organism>
<protein>
    <submittedName>
        <fullName evidence="1">Concanavalin A-like lectin/glucanases superfamily</fullName>
    </submittedName>
</protein>
<dbReference type="GO" id="GO:0030246">
    <property type="term" value="F:carbohydrate binding"/>
    <property type="evidence" value="ECO:0007669"/>
    <property type="project" value="UniProtKB-KW"/>
</dbReference>
<accession>A0A6J7WFD7</accession>
<keyword evidence="1" id="KW-0430">Lectin</keyword>